<organism evidence="2 3">
    <name type="scientific">Paraburkholderia rhizosphaerae</name>
    <dbReference type="NCBI Taxonomy" id="480658"/>
    <lineage>
        <taxon>Bacteria</taxon>
        <taxon>Pseudomonadati</taxon>
        <taxon>Pseudomonadota</taxon>
        <taxon>Betaproteobacteria</taxon>
        <taxon>Burkholderiales</taxon>
        <taxon>Burkholderiaceae</taxon>
        <taxon>Paraburkholderia</taxon>
    </lineage>
</organism>
<protein>
    <submittedName>
        <fullName evidence="2">Uncharacterized protein</fullName>
    </submittedName>
</protein>
<comment type="caution">
    <text evidence="2">The sequence shown here is derived from an EMBL/GenBank/DDBJ whole genome shotgun (WGS) entry which is preliminary data.</text>
</comment>
<dbReference type="AlphaFoldDB" id="A0A4R8M109"/>
<dbReference type="OrthoDB" id="9005086at2"/>
<dbReference type="Proteomes" id="UP000295509">
    <property type="component" value="Unassembled WGS sequence"/>
</dbReference>
<evidence type="ECO:0000313" key="3">
    <source>
        <dbReference type="Proteomes" id="UP000295509"/>
    </source>
</evidence>
<gene>
    <name evidence="2" type="ORF">BX592_101256</name>
</gene>
<sequence length="110" mass="12146">MEIDPTEWFPLDEFKPVREGWYEVQLVSGETAFARFTEGEWTEKPPLVFTHWRGLSKDPVQSGETESIGAEVAAAEGVRAVWNAFFPGAGGDAHKPLEAGPHEEPTNGPH</sequence>
<feature type="region of interest" description="Disordered" evidence="1">
    <location>
        <begin position="90"/>
        <end position="110"/>
    </location>
</feature>
<evidence type="ECO:0000256" key="1">
    <source>
        <dbReference type="SAM" id="MobiDB-lite"/>
    </source>
</evidence>
<keyword evidence="3" id="KW-1185">Reference proteome</keyword>
<reference evidence="2 3" key="1">
    <citation type="submission" date="2019-03" db="EMBL/GenBank/DDBJ databases">
        <title>Genomic Encyclopedia of Type Strains, Phase III (KMG-III): the genomes of soil and plant-associated and newly described type strains.</title>
        <authorList>
            <person name="Whitman W."/>
        </authorList>
    </citation>
    <scope>NUCLEOTIDE SEQUENCE [LARGE SCALE GENOMIC DNA]</scope>
    <source>
        <strain evidence="2 3">LMG 29544</strain>
    </source>
</reference>
<proteinExistence type="predicted"/>
<feature type="compositionally biased region" description="Basic and acidic residues" evidence="1">
    <location>
        <begin position="92"/>
        <end position="110"/>
    </location>
</feature>
<accession>A0A4R8M109</accession>
<dbReference type="RefSeq" id="WP_134189819.1">
    <property type="nucleotide sequence ID" value="NZ_JBHLUW010000027.1"/>
</dbReference>
<evidence type="ECO:0000313" key="2">
    <source>
        <dbReference type="EMBL" id="TDY54800.1"/>
    </source>
</evidence>
<name>A0A4R8M109_9BURK</name>
<dbReference type="EMBL" id="SORE01000001">
    <property type="protein sequence ID" value="TDY54800.1"/>
    <property type="molecule type" value="Genomic_DNA"/>
</dbReference>